<organism evidence="3 4">
    <name type="scientific">Laedolimicola ammoniilytica</name>
    <dbReference type="NCBI Taxonomy" id="2981771"/>
    <lineage>
        <taxon>Bacteria</taxon>
        <taxon>Bacillati</taxon>
        <taxon>Bacillota</taxon>
        <taxon>Clostridia</taxon>
        <taxon>Lachnospirales</taxon>
        <taxon>Lachnospiraceae</taxon>
        <taxon>Laedolimicola</taxon>
    </lineage>
</organism>
<keyword evidence="4" id="KW-1185">Reference proteome</keyword>
<sequence>MKRKMNALIWSLCAVVALGGCAVSKKSDTGNADTDTDTVLKGDAGETADSADTAEAFSAEAGSSNTADASDARDLTTAELQKFTDWINEGDNGGNYGFLLSDYRDPKDADLGEIFYSGAGMATEPLTAAERQEYLKISGREDIETDCVRLTTEQINCVLTKRLGCTLDEMSQELPWFYLEKAKVWVTEHGDTNYVNFTCVSGRELSAGVYELDCVPGDENYRPYVHSCHLTLQEDGEDYRILSNVFDDSLTYSRSIYRIDNQSFKVDLGGSWGEVIFTSYAPGKTMYGNQDVSFSLVKDNAEIYDFPGITENGYRDPLLFQEVLAVSFQDYDGDGQKDVIIICSYNDLYGEPGNRISNEVRLYRNMGYSFRLDSDRMDWLNANGFHNNIDEVMAHVKDEMK</sequence>
<name>A0ABT2S0M5_9FIRM</name>
<feature type="signal peptide" evidence="2">
    <location>
        <begin position="1"/>
        <end position="22"/>
    </location>
</feature>
<gene>
    <name evidence="3" type="ORF">OCV63_14720</name>
</gene>
<evidence type="ECO:0000256" key="2">
    <source>
        <dbReference type="SAM" id="SignalP"/>
    </source>
</evidence>
<evidence type="ECO:0000313" key="3">
    <source>
        <dbReference type="EMBL" id="MCU6698134.1"/>
    </source>
</evidence>
<evidence type="ECO:0000256" key="1">
    <source>
        <dbReference type="SAM" id="MobiDB-lite"/>
    </source>
</evidence>
<dbReference type="RefSeq" id="WP_158365059.1">
    <property type="nucleotide sequence ID" value="NZ_JAOQKC010000025.1"/>
</dbReference>
<protein>
    <submittedName>
        <fullName evidence="3">Uncharacterized protein</fullName>
    </submittedName>
</protein>
<dbReference type="PROSITE" id="PS51257">
    <property type="entry name" value="PROKAR_LIPOPROTEIN"/>
    <property type="match status" value="1"/>
</dbReference>
<proteinExistence type="predicted"/>
<feature type="region of interest" description="Disordered" evidence="1">
    <location>
        <begin position="26"/>
        <end position="51"/>
    </location>
</feature>
<reference evidence="3 4" key="1">
    <citation type="journal article" date="2021" name="ISME Commun">
        <title>Automated analysis of genomic sequences facilitates high-throughput and comprehensive description of bacteria.</title>
        <authorList>
            <person name="Hitch T.C.A."/>
        </authorList>
    </citation>
    <scope>NUCLEOTIDE SEQUENCE [LARGE SCALE GENOMIC DNA]</scope>
    <source>
        <strain evidence="3 4">Sanger_04</strain>
    </source>
</reference>
<dbReference type="EMBL" id="JAOQKC010000025">
    <property type="protein sequence ID" value="MCU6698134.1"/>
    <property type="molecule type" value="Genomic_DNA"/>
</dbReference>
<evidence type="ECO:0000313" key="4">
    <source>
        <dbReference type="Proteomes" id="UP001652461"/>
    </source>
</evidence>
<accession>A0ABT2S0M5</accession>
<feature type="chain" id="PRO_5046388913" evidence="2">
    <location>
        <begin position="23"/>
        <end position="401"/>
    </location>
</feature>
<keyword evidence="2" id="KW-0732">Signal</keyword>
<comment type="caution">
    <text evidence="3">The sequence shown here is derived from an EMBL/GenBank/DDBJ whole genome shotgun (WGS) entry which is preliminary data.</text>
</comment>
<dbReference type="Proteomes" id="UP001652461">
    <property type="component" value="Unassembled WGS sequence"/>
</dbReference>